<sequence>MKLALGTVQFGLAYGAFNRNGQVTESETANILERAKAAGINLLDTAHAYGNSESVLGSLDAASRFRVVTKLPALNDDLANRATELFSESLRRLRVQRVYGLLLHRAADLLGPNADDIWKKLQDQRERGFVQRIGFSAYGPTEALEVLRRYPVELIQLPLNVFDTRHIDSGLLEICKSRGIEVHARSIFLQGFAIGNPAELVGHLAKYRDVLERFQARCRDLKLTPMQAALRFALDLPQVDQVVIGVESCKQLEEILTATRAEPLPTSAFKDLNSDDLALVDPSLWAAKA</sequence>
<name>A0A2T5MIH8_9GAMM</name>
<dbReference type="AlphaFoldDB" id="A0A2T5MIH8"/>
<evidence type="ECO:0000259" key="1">
    <source>
        <dbReference type="Pfam" id="PF00248"/>
    </source>
</evidence>
<dbReference type="EMBL" id="QANS01000002">
    <property type="protein sequence ID" value="PTU32375.1"/>
    <property type="molecule type" value="Genomic_DNA"/>
</dbReference>
<dbReference type="SUPFAM" id="SSF51430">
    <property type="entry name" value="NAD(P)-linked oxidoreductase"/>
    <property type="match status" value="1"/>
</dbReference>
<dbReference type="PANTHER" id="PTHR43312:SF1">
    <property type="entry name" value="NADP-DEPENDENT OXIDOREDUCTASE DOMAIN-CONTAINING PROTEIN"/>
    <property type="match status" value="1"/>
</dbReference>
<feature type="domain" description="NADP-dependent oxidoreductase" evidence="1">
    <location>
        <begin position="2"/>
        <end position="273"/>
    </location>
</feature>
<dbReference type="InterPro" id="IPR023210">
    <property type="entry name" value="NADP_OxRdtase_dom"/>
</dbReference>
<dbReference type="Gene3D" id="3.20.20.100">
    <property type="entry name" value="NADP-dependent oxidoreductase domain"/>
    <property type="match status" value="1"/>
</dbReference>
<dbReference type="Proteomes" id="UP000244248">
    <property type="component" value="Unassembled WGS sequence"/>
</dbReference>
<keyword evidence="3" id="KW-1185">Reference proteome</keyword>
<dbReference type="OrthoDB" id="9773828at2"/>
<organism evidence="2 3">
    <name type="scientific">Stenotrophobium rhamnosiphilum</name>
    <dbReference type="NCBI Taxonomy" id="2029166"/>
    <lineage>
        <taxon>Bacteria</taxon>
        <taxon>Pseudomonadati</taxon>
        <taxon>Pseudomonadota</taxon>
        <taxon>Gammaproteobacteria</taxon>
        <taxon>Nevskiales</taxon>
        <taxon>Nevskiaceae</taxon>
        <taxon>Stenotrophobium</taxon>
    </lineage>
</organism>
<dbReference type="PANTHER" id="PTHR43312">
    <property type="entry name" value="D-THREO-ALDOSE 1-DEHYDROGENASE"/>
    <property type="match status" value="1"/>
</dbReference>
<dbReference type="InterPro" id="IPR036812">
    <property type="entry name" value="NAD(P)_OxRdtase_dom_sf"/>
</dbReference>
<accession>A0A2T5MIH8</accession>
<comment type="caution">
    <text evidence="2">The sequence shown here is derived from an EMBL/GenBank/DDBJ whole genome shotgun (WGS) entry which is preliminary data.</text>
</comment>
<proteinExistence type="predicted"/>
<reference evidence="2 3" key="1">
    <citation type="submission" date="2018-04" db="EMBL/GenBank/DDBJ databases">
        <title>Novel species isolated from glacier.</title>
        <authorList>
            <person name="Liu Q."/>
            <person name="Xin Y.-H."/>
        </authorList>
    </citation>
    <scope>NUCLEOTIDE SEQUENCE [LARGE SCALE GENOMIC DNA]</scope>
    <source>
        <strain evidence="2 3">GT1R17</strain>
    </source>
</reference>
<dbReference type="CDD" id="cd19097">
    <property type="entry name" value="AKR_unchar"/>
    <property type="match status" value="1"/>
</dbReference>
<dbReference type="Pfam" id="PF00248">
    <property type="entry name" value="Aldo_ket_red"/>
    <property type="match status" value="1"/>
</dbReference>
<gene>
    <name evidence="2" type="ORF">CJD38_06920</name>
</gene>
<protein>
    <recommendedName>
        <fullName evidence="1">NADP-dependent oxidoreductase domain-containing protein</fullName>
    </recommendedName>
</protein>
<dbReference type="InterPro" id="IPR053135">
    <property type="entry name" value="AKR2_Oxidoreductase"/>
</dbReference>
<evidence type="ECO:0000313" key="2">
    <source>
        <dbReference type="EMBL" id="PTU32375.1"/>
    </source>
</evidence>
<evidence type="ECO:0000313" key="3">
    <source>
        <dbReference type="Proteomes" id="UP000244248"/>
    </source>
</evidence>
<dbReference type="RefSeq" id="WP_107939569.1">
    <property type="nucleotide sequence ID" value="NZ_QANS01000002.1"/>
</dbReference>